<protein>
    <submittedName>
        <fullName evidence="1">Uncharacterized protein</fullName>
    </submittedName>
</protein>
<evidence type="ECO:0000313" key="2">
    <source>
        <dbReference type="Proteomes" id="UP000017429"/>
    </source>
</evidence>
<proteinExistence type="predicted"/>
<reference evidence="1" key="1">
    <citation type="journal article" date="2014" name="Genome Announc.">
        <title>Draft genome sequences of the altered schaedler flora, a defined bacterial community from gnotobiotic mice.</title>
        <authorList>
            <person name="Wannemuehler M.J."/>
            <person name="Overstreet A.M."/>
            <person name="Ward D.V."/>
            <person name="Phillips G.J."/>
        </authorList>
    </citation>
    <scope>NUCLEOTIDE SEQUENCE</scope>
    <source>
        <strain evidence="1">ASF457</strain>
    </source>
</reference>
<reference evidence="1" key="2">
    <citation type="submission" date="2022-05" db="EMBL/GenBank/DDBJ databases">
        <authorList>
            <person name="Proctor A.L."/>
            <person name="Phillips G.J."/>
            <person name="Wannemuehler M.J."/>
        </authorList>
    </citation>
    <scope>NUCLEOTIDE SEQUENCE</scope>
    <source>
        <strain evidence="1">ASF457</strain>
    </source>
</reference>
<dbReference type="KEGG" id="msch:N508_000048"/>
<dbReference type="RefSeq" id="WP_251930640.1">
    <property type="nucleotide sequence ID" value="NZ_CP097562.1"/>
</dbReference>
<name>A0AA97LM99_9BACT</name>
<accession>A0AA97LM99</accession>
<gene>
    <name evidence="1" type="ORF">N508_000048</name>
</gene>
<dbReference type="AlphaFoldDB" id="A0AA97LM99"/>
<keyword evidence="2" id="KW-1185">Reference proteome</keyword>
<dbReference type="Proteomes" id="UP000017429">
    <property type="component" value="Chromosome"/>
</dbReference>
<dbReference type="EMBL" id="CP097562">
    <property type="protein sequence ID" value="USF22995.1"/>
    <property type="molecule type" value="Genomic_DNA"/>
</dbReference>
<evidence type="ECO:0000313" key="1">
    <source>
        <dbReference type="EMBL" id="USF22995.1"/>
    </source>
</evidence>
<reference evidence="1" key="3">
    <citation type="submission" date="2022-06" db="EMBL/GenBank/DDBJ databases">
        <title>Resources to Facilitate Use of the Altered Schaedler Flora (ASF) Mouse Model to Study Microbiome Function.</title>
        <authorList>
            <person name="Proctor A."/>
            <person name="Parvinroo S."/>
            <person name="Richie T."/>
            <person name="Jia X."/>
            <person name="Lee S.T.M."/>
            <person name="Karp P.D."/>
            <person name="Paley S."/>
            <person name="Kostic A.D."/>
            <person name="Pierre J.F."/>
            <person name="Wannemuehler M.J."/>
            <person name="Phillips G.J."/>
        </authorList>
    </citation>
    <scope>NUCLEOTIDE SEQUENCE</scope>
    <source>
        <strain evidence="1">ASF457</strain>
    </source>
</reference>
<sequence>MVSKDSDRFKFNKNGTDFLTGSYIGYSSGSNDLNILDSKIELNQVEHFLKKKICMLDMKL</sequence>
<organism evidence="1 2">
    <name type="scientific">Mucispirillum schaedleri ASF457</name>
    <dbReference type="NCBI Taxonomy" id="1379858"/>
    <lineage>
        <taxon>Bacteria</taxon>
        <taxon>Pseudomonadati</taxon>
        <taxon>Deferribacterota</taxon>
        <taxon>Deferribacteres</taxon>
        <taxon>Deferribacterales</taxon>
        <taxon>Mucispirillaceae</taxon>
        <taxon>Mucispirillum</taxon>
    </lineage>
</organism>